<evidence type="ECO:0000256" key="2">
    <source>
        <dbReference type="ARBA" id="ARBA00022741"/>
    </source>
</evidence>
<evidence type="ECO:0000259" key="8">
    <source>
        <dbReference type="PROSITE" id="PS51903"/>
    </source>
</evidence>
<dbReference type="GO" id="GO:0016887">
    <property type="term" value="F:ATP hydrolysis activity"/>
    <property type="evidence" value="ECO:0007669"/>
    <property type="project" value="InterPro"/>
</dbReference>
<dbReference type="InterPro" id="IPR019489">
    <property type="entry name" value="Clp_ATPase_C"/>
</dbReference>
<name>A0A2H0VBM3_9BACT</name>
<keyword evidence="1 5" id="KW-0677">Repeat</keyword>
<dbReference type="InterPro" id="IPR041546">
    <property type="entry name" value="ClpA/ClpB_AAA_lid"/>
</dbReference>
<evidence type="ECO:0000313" key="9">
    <source>
        <dbReference type="EMBL" id="PIR96502.1"/>
    </source>
</evidence>
<dbReference type="GO" id="GO:0005737">
    <property type="term" value="C:cytoplasm"/>
    <property type="evidence" value="ECO:0007669"/>
    <property type="project" value="TreeGrafter"/>
</dbReference>
<evidence type="ECO:0000256" key="5">
    <source>
        <dbReference type="PROSITE-ProRule" id="PRU01251"/>
    </source>
</evidence>
<dbReference type="PROSITE" id="PS00870">
    <property type="entry name" value="CLPAB_1"/>
    <property type="match status" value="1"/>
</dbReference>
<dbReference type="InterPro" id="IPR003593">
    <property type="entry name" value="AAA+_ATPase"/>
</dbReference>
<dbReference type="EMBL" id="PFAK01000011">
    <property type="protein sequence ID" value="PIR96502.1"/>
    <property type="molecule type" value="Genomic_DNA"/>
</dbReference>
<evidence type="ECO:0000256" key="3">
    <source>
        <dbReference type="ARBA" id="ARBA00022840"/>
    </source>
</evidence>
<feature type="region of interest" description="Disordered" evidence="7">
    <location>
        <begin position="160"/>
        <end position="185"/>
    </location>
</feature>
<dbReference type="InterPro" id="IPR027417">
    <property type="entry name" value="P-loop_NTPase"/>
</dbReference>
<accession>A0A2H0VBM3</accession>
<dbReference type="Pfam" id="PF02861">
    <property type="entry name" value="Clp_N"/>
    <property type="match status" value="1"/>
</dbReference>
<dbReference type="InterPro" id="IPR036628">
    <property type="entry name" value="Clp_N_dom_sf"/>
</dbReference>
<keyword evidence="6" id="KW-0175">Coiled coil</keyword>
<dbReference type="Pfam" id="PF07724">
    <property type="entry name" value="AAA_2"/>
    <property type="match status" value="1"/>
</dbReference>
<evidence type="ECO:0000256" key="4">
    <source>
        <dbReference type="ARBA" id="ARBA00023186"/>
    </source>
</evidence>
<dbReference type="CDD" id="cd19499">
    <property type="entry name" value="RecA-like_ClpB_Hsp104-like"/>
    <property type="match status" value="1"/>
</dbReference>
<dbReference type="GO" id="GO:0034605">
    <property type="term" value="P:cellular response to heat"/>
    <property type="evidence" value="ECO:0007669"/>
    <property type="project" value="TreeGrafter"/>
</dbReference>
<dbReference type="InterPro" id="IPR018368">
    <property type="entry name" value="ClpA/B_CS1"/>
</dbReference>
<dbReference type="AlphaFoldDB" id="A0A2H0VBM3"/>
<evidence type="ECO:0000313" key="10">
    <source>
        <dbReference type="Proteomes" id="UP000230922"/>
    </source>
</evidence>
<dbReference type="FunFam" id="3.40.50.300:FF:000025">
    <property type="entry name" value="ATP-dependent Clp protease subunit"/>
    <property type="match status" value="1"/>
</dbReference>
<dbReference type="InterPro" id="IPR004176">
    <property type="entry name" value="Clp_R_N"/>
</dbReference>
<dbReference type="Gene3D" id="4.10.860.10">
    <property type="entry name" value="UVR domain"/>
    <property type="match status" value="1"/>
</dbReference>
<dbReference type="SUPFAM" id="SSF52540">
    <property type="entry name" value="P-loop containing nucleoside triphosphate hydrolases"/>
    <property type="match status" value="2"/>
</dbReference>
<dbReference type="GO" id="GO:0005524">
    <property type="term" value="F:ATP binding"/>
    <property type="evidence" value="ECO:0007669"/>
    <property type="project" value="UniProtKB-KW"/>
</dbReference>
<dbReference type="InterPro" id="IPR001270">
    <property type="entry name" value="ClpA/B"/>
</dbReference>
<dbReference type="Pfam" id="PF17871">
    <property type="entry name" value="AAA_lid_9"/>
    <property type="match status" value="1"/>
</dbReference>
<evidence type="ECO:0000256" key="6">
    <source>
        <dbReference type="SAM" id="Coils"/>
    </source>
</evidence>
<keyword evidence="2" id="KW-0547">Nucleotide-binding</keyword>
<dbReference type="FunFam" id="3.40.50.300:FF:000010">
    <property type="entry name" value="Chaperone clpB 1, putative"/>
    <property type="match status" value="1"/>
</dbReference>
<dbReference type="InterPro" id="IPR050130">
    <property type="entry name" value="ClpA_ClpB"/>
</dbReference>
<dbReference type="SUPFAM" id="SSF81923">
    <property type="entry name" value="Double Clp-N motif"/>
    <property type="match status" value="1"/>
</dbReference>
<dbReference type="Pfam" id="PF00004">
    <property type="entry name" value="AAA"/>
    <property type="match status" value="1"/>
</dbReference>
<dbReference type="Gene3D" id="1.10.8.60">
    <property type="match status" value="2"/>
</dbReference>
<proteinExistence type="predicted"/>
<dbReference type="PANTHER" id="PTHR11638">
    <property type="entry name" value="ATP-DEPENDENT CLP PROTEASE"/>
    <property type="match status" value="1"/>
</dbReference>
<dbReference type="GO" id="GO:0006508">
    <property type="term" value="P:proteolysis"/>
    <property type="evidence" value="ECO:0007669"/>
    <property type="project" value="UniProtKB-KW"/>
</dbReference>
<dbReference type="SMART" id="SM00382">
    <property type="entry name" value="AAA"/>
    <property type="match status" value="2"/>
</dbReference>
<dbReference type="Pfam" id="PF10431">
    <property type="entry name" value="ClpB_D2-small"/>
    <property type="match status" value="1"/>
</dbReference>
<keyword evidence="9" id="KW-0645">Protease</keyword>
<dbReference type="SMART" id="SM01086">
    <property type="entry name" value="ClpB_D2-small"/>
    <property type="match status" value="1"/>
</dbReference>
<comment type="caution">
    <text evidence="9">The sequence shown here is derived from an EMBL/GenBank/DDBJ whole genome shotgun (WGS) entry which is preliminary data.</text>
</comment>
<evidence type="ECO:0000256" key="1">
    <source>
        <dbReference type="ARBA" id="ARBA00022737"/>
    </source>
</evidence>
<dbReference type="PRINTS" id="PR00300">
    <property type="entry name" value="CLPPROTEASEA"/>
</dbReference>
<reference evidence="10" key="1">
    <citation type="submission" date="2017-09" db="EMBL/GenBank/DDBJ databases">
        <title>Depth-based differentiation of microbial function through sediment-hosted aquifers and enrichment of novel symbionts in the deep terrestrial subsurface.</title>
        <authorList>
            <person name="Probst A.J."/>
            <person name="Ladd B."/>
            <person name="Jarett J.K."/>
            <person name="Geller-Mcgrath D.E."/>
            <person name="Sieber C.M.K."/>
            <person name="Emerson J.B."/>
            <person name="Anantharaman K."/>
            <person name="Thomas B.C."/>
            <person name="Malmstrom R."/>
            <person name="Stieglmeier M."/>
            <person name="Klingl A."/>
            <person name="Woyke T."/>
            <person name="Ryan C.M."/>
            <person name="Banfield J.F."/>
        </authorList>
    </citation>
    <scope>NUCLEOTIDE SEQUENCE [LARGE SCALE GENOMIC DNA]</scope>
</reference>
<dbReference type="Gene3D" id="1.10.1780.10">
    <property type="entry name" value="Clp, N-terminal domain"/>
    <property type="match status" value="1"/>
</dbReference>
<protein>
    <submittedName>
        <fullName evidence="9">ATP-dependent Clp protease ATP-binding subunit ClpC</fullName>
    </submittedName>
</protein>
<dbReference type="PANTHER" id="PTHR11638:SF175">
    <property type="entry name" value="ATP-DEPENDENT CLP PROTEASE, ATP-BINDING SUBUNIT CLPC"/>
    <property type="match status" value="1"/>
</dbReference>
<feature type="coiled-coil region" evidence="6">
    <location>
        <begin position="710"/>
        <end position="737"/>
    </location>
</feature>
<keyword evidence="9" id="KW-0378">Hydrolase</keyword>
<keyword evidence="4" id="KW-0143">Chaperone</keyword>
<dbReference type="CDD" id="cd00009">
    <property type="entry name" value="AAA"/>
    <property type="match status" value="1"/>
</dbReference>
<keyword evidence="3 9" id="KW-0067">ATP-binding</keyword>
<dbReference type="Gene3D" id="3.40.50.300">
    <property type="entry name" value="P-loop containing nucleotide triphosphate hydrolases"/>
    <property type="match status" value="2"/>
</dbReference>
<feature type="domain" description="Clp R" evidence="8">
    <location>
        <begin position="10"/>
        <end position="151"/>
    </location>
</feature>
<feature type="coiled-coil region" evidence="6">
    <location>
        <begin position="439"/>
        <end position="495"/>
    </location>
</feature>
<dbReference type="PROSITE" id="PS51903">
    <property type="entry name" value="CLP_R"/>
    <property type="match status" value="1"/>
</dbReference>
<dbReference type="Proteomes" id="UP000230922">
    <property type="component" value="Unassembled WGS sequence"/>
</dbReference>
<organism evidence="9 10">
    <name type="scientific">Candidatus Doudnabacteria bacterium CG10_big_fil_rev_8_21_14_0_10_42_18</name>
    <dbReference type="NCBI Taxonomy" id="1974552"/>
    <lineage>
        <taxon>Bacteria</taxon>
        <taxon>Candidatus Doudnaibacteriota</taxon>
    </lineage>
</organism>
<sequence>MNSNNFSYILERLSSRAKNALIMAQLASEELKHDHIGSEHLLYGVISEKSSFAAEILTKTKLTPEIIKQELILVNSNNTVASWKPVLSENLKSVIEKSAIIASQYGYQFIGTEHFLYGLLTVPQNKAKVILSKLGIDIFELEQNLISVFENISKFPEMPSEGSDIHPHAMPGEAGAQQPGSPIPRMQGKKEGLLEYFTTDITKKAKNGLVDPVIGRKKEIERLVSILNRRTKNNPILIGEAGVGKTAIVEGLALAIINRDVPDSLLDKKILSLDLALIVAGSMFRGEFENRLKQIIEEVKNNPNIILFIDELHTMVGAGATTGSLDAANILKPALARGELRAIGATTLNEYKQYIEKDAALERRFQPILVEEPTREESIEILKGLRPNYEKHHNVKITDEAIKASVDLSSRYLQDRFLPDKAVDLVDETSAFLRSIASSSKLLRATKKIENDLESLEQEKTKAVLAQDFTTAIHLKTQEEKLQKQKDQLSKSLMAEKSSSKHVISAEDIAHTVSMITKIPLAKLTKTEIGKLSNLEKTLKAKIVGQDEAVEEISKSIRRSRAGIANPNRPLGSFIFLGPTGVGKTETAKVLAAEVFEDADALVRVDMSEFMERHNVSRLVGAPAGYVGYGEGGHLTEAVRRKPYSVVLFDEIEKANPEIFNILLQILEDGQLTDAQGKKVSFKNTVVIMTSNLGMQELSLQAVKIGFADREEKEDKQDKLKKEYEEIKESILESMKQEFRPEFLNRLDKIIIFKPLGFKDLKLITQLQISDLQARLLEQNVQLKVTSAVVKYISEQSFDPAQGARYVRKNVQSLLEDSLAEKIISGKAKEGVFITADVKKGKINFSIKNRAKNPEIVPV</sequence>
<dbReference type="GO" id="GO:0008233">
    <property type="term" value="F:peptidase activity"/>
    <property type="evidence" value="ECO:0007669"/>
    <property type="project" value="UniProtKB-KW"/>
</dbReference>
<dbReference type="InterPro" id="IPR003959">
    <property type="entry name" value="ATPase_AAA_core"/>
</dbReference>
<evidence type="ECO:0000256" key="7">
    <source>
        <dbReference type="SAM" id="MobiDB-lite"/>
    </source>
</evidence>
<gene>
    <name evidence="9" type="ORF">COT92_00760</name>
</gene>